<organism evidence="6 7">
    <name type="scientific">Lentithecium fluviatile CBS 122367</name>
    <dbReference type="NCBI Taxonomy" id="1168545"/>
    <lineage>
        <taxon>Eukaryota</taxon>
        <taxon>Fungi</taxon>
        <taxon>Dikarya</taxon>
        <taxon>Ascomycota</taxon>
        <taxon>Pezizomycotina</taxon>
        <taxon>Dothideomycetes</taxon>
        <taxon>Pleosporomycetidae</taxon>
        <taxon>Pleosporales</taxon>
        <taxon>Massarineae</taxon>
        <taxon>Lentitheciaceae</taxon>
        <taxon>Lentithecium</taxon>
    </lineage>
</organism>
<dbReference type="OrthoDB" id="1601230at2759"/>
<keyword evidence="7" id="KW-1185">Reference proteome</keyword>
<gene>
    <name evidence="6" type="ORF">K458DRAFT_294354</name>
</gene>
<dbReference type="GO" id="GO:0016846">
    <property type="term" value="F:carbon-sulfur lyase activity"/>
    <property type="evidence" value="ECO:0007669"/>
    <property type="project" value="InterPro"/>
</dbReference>
<feature type="domain" description="CENP-V/GFA" evidence="5">
    <location>
        <begin position="27"/>
        <end position="147"/>
    </location>
</feature>
<dbReference type="SUPFAM" id="SSF51316">
    <property type="entry name" value="Mss4-like"/>
    <property type="match status" value="1"/>
</dbReference>
<dbReference type="Gene3D" id="3.90.1590.10">
    <property type="entry name" value="glutathione-dependent formaldehyde- activating enzyme (gfa)"/>
    <property type="match status" value="1"/>
</dbReference>
<evidence type="ECO:0000313" key="7">
    <source>
        <dbReference type="Proteomes" id="UP000799291"/>
    </source>
</evidence>
<accession>A0A6G1JBW3</accession>
<dbReference type="InterPro" id="IPR011057">
    <property type="entry name" value="Mss4-like_sf"/>
</dbReference>
<evidence type="ECO:0000256" key="3">
    <source>
        <dbReference type="ARBA" id="ARBA00022833"/>
    </source>
</evidence>
<dbReference type="InterPro" id="IPR006913">
    <property type="entry name" value="CENP-V/GFA"/>
</dbReference>
<keyword evidence="4" id="KW-0456">Lyase</keyword>
<dbReference type="Pfam" id="PF04828">
    <property type="entry name" value="GFA"/>
    <property type="match status" value="1"/>
</dbReference>
<comment type="similarity">
    <text evidence="1">Belongs to the Gfa family.</text>
</comment>
<keyword evidence="2" id="KW-0479">Metal-binding</keyword>
<name>A0A6G1JBW3_9PLEO</name>
<reference evidence="6" key="1">
    <citation type="journal article" date="2020" name="Stud. Mycol.">
        <title>101 Dothideomycetes genomes: a test case for predicting lifestyles and emergence of pathogens.</title>
        <authorList>
            <person name="Haridas S."/>
            <person name="Albert R."/>
            <person name="Binder M."/>
            <person name="Bloem J."/>
            <person name="Labutti K."/>
            <person name="Salamov A."/>
            <person name="Andreopoulos B."/>
            <person name="Baker S."/>
            <person name="Barry K."/>
            <person name="Bills G."/>
            <person name="Bluhm B."/>
            <person name="Cannon C."/>
            <person name="Castanera R."/>
            <person name="Culley D."/>
            <person name="Daum C."/>
            <person name="Ezra D."/>
            <person name="Gonzalez J."/>
            <person name="Henrissat B."/>
            <person name="Kuo A."/>
            <person name="Liang C."/>
            <person name="Lipzen A."/>
            <person name="Lutzoni F."/>
            <person name="Magnuson J."/>
            <person name="Mondo S."/>
            <person name="Nolan M."/>
            <person name="Ohm R."/>
            <person name="Pangilinan J."/>
            <person name="Park H.-J."/>
            <person name="Ramirez L."/>
            <person name="Alfaro M."/>
            <person name="Sun H."/>
            <person name="Tritt A."/>
            <person name="Yoshinaga Y."/>
            <person name="Zwiers L.-H."/>
            <person name="Turgeon B."/>
            <person name="Goodwin S."/>
            <person name="Spatafora J."/>
            <person name="Crous P."/>
            <person name="Grigoriev I."/>
        </authorList>
    </citation>
    <scope>NUCLEOTIDE SEQUENCE</scope>
    <source>
        <strain evidence="6">CBS 122367</strain>
    </source>
</reference>
<proteinExistence type="inferred from homology"/>
<evidence type="ECO:0000313" key="6">
    <source>
        <dbReference type="EMBL" id="KAF2688022.1"/>
    </source>
</evidence>
<dbReference type="PANTHER" id="PTHR33337">
    <property type="entry name" value="GFA DOMAIN-CONTAINING PROTEIN"/>
    <property type="match status" value="1"/>
</dbReference>
<dbReference type="PROSITE" id="PS51891">
    <property type="entry name" value="CENP_V_GFA"/>
    <property type="match status" value="1"/>
</dbReference>
<sequence length="158" mass="17341">MDIKDGVLFGSGSEHPSLKKGREEGVWRGSCHCENVRWTARLENAEHVLCHCATCQKLGGGPYSCNQIIPKEGLVIVSGNENVGEYEYKGASGKFVHCYFCKSCTSHIYHHQDVMPDKIIVRTLLLDGGGSMPATGEIFAEGKLSWVRDLKEELAAGQ</sequence>
<evidence type="ECO:0000259" key="5">
    <source>
        <dbReference type="PROSITE" id="PS51891"/>
    </source>
</evidence>
<evidence type="ECO:0000256" key="1">
    <source>
        <dbReference type="ARBA" id="ARBA00005495"/>
    </source>
</evidence>
<dbReference type="PANTHER" id="PTHR33337:SF30">
    <property type="entry name" value="DUF636 DOMAIN PROTEIN (AFU_ORTHOLOGUE AFUA_1G03180)"/>
    <property type="match status" value="1"/>
</dbReference>
<dbReference type="GO" id="GO:0046872">
    <property type="term" value="F:metal ion binding"/>
    <property type="evidence" value="ECO:0007669"/>
    <property type="project" value="UniProtKB-KW"/>
</dbReference>
<evidence type="ECO:0000256" key="4">
    <source>
        <dbReference type="ARBA" id="ARBA00023239"/>
    </source>
</evidence>
<dbReference type="AlphaFoldDB" id="A0A6G1JBW3"/>
<evidence type="ECO:0000256" key="2">
    <source>
        <dbReference type="ARBA" id="ARBA00022723"/>
    </source>
</evidence>
<dbReference type="EMBL" id="MU005574">
    <property type="protein sequence ID" value="KAF2688022.1"/>
    <property type="molecule type" value="Genomic_DNA"/>
</dbReference>
<keyword evidence="3" id="KW-0862">Zinc</keyword>
<dbReference type="Proteomes" id="UP000799291">
    <property type="component" value="Unassembled WGS sequence"/>
</dbReference>
<protein>
    <recommendedName>
        <fullName evidence="5">CENP-V/GFA domain-containing protein</fullName>
    </recommendedName>
</protein>